<protein>
    <submittedName>
        <fullName evidence="1">Uncharacterized protein</fullName>
    </submittedName>
</protein>
<accession>A0AAV7QAQ1</accession>
<name>A0AAV7QAQ1_PLEWA</name>
<reference evidence="1" key="1">
    <citation type="journal article" date="2022" name="bioRxiv">
        <title>Sequencing and chromosome-scale assembly of the giantPleurodeles waltlgenome.</title>
        <authorList>
            <person name="Brown T."/>
            <person name="Elewa A."/>
            <person name="Iarovenko S."/>
            <person name="Subramanian E."/>
            <person name="Araus A.J."/>
            <person name="Petzold A."/>
            <person name="Susuki M."/>
            <person name="Suzuki K.-i.T."/>
            <person name="Hayashi T."/>
            <person name="Toyoda A."/>
            <person name="Oliveira C."/>
            <person name="Osipova E."/>
            <person name="Leigh N.D."/>
            <person name="Simon A."/>
            <person name="Yun M.H."/>
        </authorList>
    </citation>
    <scope>NUCLEOTIDE SEQUENCE</scope>
    <source>
        <strain evidence="1">20211129_DDA</strain>
        <tissue evidence="1">Liver</tissue>
    </source>
</reference>
<dbReference type="Proteomes" id="UP001066276">
    <property type="component" value="Chromosome 6"/>
</dbReference>
<dbReference type="EMBL" id="JANPWB010000010">
    <property type="protein sequence ID" value="KAJ1137384.1"/>
    <property type="molecule type" value="Genomic_DNA"/>
</dbReference>
<organism evidence="1 2">
    <name type="scientific">Pleurodeles waltl</name>
    <name type="common">Iberian ribbed newt</name>
    <dbReference type="NCBI Taxonomy" id="8319"/>
    <lineage>
        <taxon>Eukaryota</taxon>
        <taxon>Metazoa</taxon>
        <taxon>Chordata</taxon>
        <taxon>Craniata</taxon>
        <taxon>Vertebrata</taxon>
        <taxon>Euteleostomi</taxon>
        <taxon>Amphibia</taxon>
        <taxon>Batrachia</taxon>
        <taxon>Caudata</taxon>
        <taxon>Salamandroidea</taxon>
        <taxon>Salamandridae</taxon>
        <taxon>Pleurodelinae</taxon>
        <taxon>Pleurodeles</taxon>
    </lineage>
</organism>
<keyword evidence="2" id="KW-1185">Reference proteome</keyword>
<dbReference type="AlphaFoldDB" id="A0AAV7QAQ1"/>
<gene>
    <name evidence="1" type="ORF">NDU88_003793</name>
</gene>
<evidence type="ECO:0000313" key="2">
    <source>
        <dbReference type="Proteomes" id="UP001066276"/>
    </source>
</evidence>
<sequence length="183" mass="20046">MVAGCAVLRATVSDPYMWDQAIHGFAVPDPQAVRVADRMQFLTLLSGWRPSGLCYIFRGHIHSSRTLYGTLLTALYIFVWRPSSRISRTPDTPHRTPDKRCVSVPHQQLWHEAVYGSTGIRTYRLPPAVLGAAVPTPTYADQSVLYTVPSSLIARDIHRSAAPSPSPGRATCCSAAAPSCTRI</sequence>
<evidence type="ECO:0000313" key="1">
    <source>
        <dbReference type="EMBL" id="KAJ1137384.1"/>
    </source>
</evidence>
<proteinExistence type="predicted"/>
<comment type="caution">
    <text evidence="1">The sequence shown here is derived from an EMBL/GenBank/DDBJ whole genome shotgun (WGS) entry which is preliminary data.</text>
</comment>